<dbReference type="InterPro" id="IPR003386">
    <property type="entry name" value="LACT/PDAT_acylTrfase"/>
</dbReference>
<dbReference type="InterPro" id="IPR029058">
    <property type="entry name" value="AB_hydrolase_fold"/>
</dbReference>
<protein>
    <recommendedName>
        <fullName evidence="2">Lecithin:cholesterol acyltransferase family protein</fullName>
    </recommendedName>
</protein>
<dbReference type="GO" id="GO:0006629">
    <property type="term" value="P:lipid metabolic process"/>
    <property type="evidence" value="ECO:0007669"/>
    <property type="project" value="InterPro"/>
</dbReference>
<gene>
    <name evidence="1" type="ORF">TPC1_16705</name>
</gene>
<dbReference type="Gene3D" id="3.40.50.1820">
    <property type="entry name" value="alpha/beta hydrolase"/>
    <property type="match status" value="1"/>
</dbReference>
<dbReference type="SUPFAM" id="SSF53474">
    <property type="entry name" value="alpha/beta-Hydrolases"/>
    <property type="match status" value="1"/>
</dbReference>
<evidence type="ECO:0000313" key="1">
    <source>
        <dbReference type="EMBL" id="JAP91625.1"/>
    </source>
</evidence>
<dbReference type="EMBL" id="GDID01004981">
    <property type="protein sequence ID" value="JAP91625.1"/>
    <property type="molecule type" value="Transcribed_RNA"/>
</dbReference>
<feature type="non-terminal residue" evidence="1">
    <location>
        <position position="1"/>
    </location>
</feature>
<name>A0A146K714_9EUKA</name>
<dbReference type="Pfam" id="PF02450">
    <property type="entry name" value="LCAT"/>
    <property type="match status" value="1"/>
</dbReference>
<dbReference type="AlphaFoldDB" id="A0A146K714"/>
<reference evidence="1" key="1">
    <citation type="submission" date="2015-07" db="EMBL/GenBank/DDBJ databases">
        <title>Adaptation to a free-living lifestyle via gene acquisitions in the diplomonad Trepomonas sp. PC1.</title>
        <authorList>
            <person name="Xu F."/>
            <person name="Jerlstrom-Hultqvist J."/>
            <person name="Kolisko M."/>
            <person name="Simpson A.G.B."/>
            <person name="Roger A.J."/>
            <person name="Svard S.G."/>
            <person name="Andersson J.O."/>
        </authorList>
    </citation>
    <scope>NUCLEOTIDE SEQUENCE</scope>
    <source>
        <strain evidence="1">PC1</strain>
    </source>
</reference>
<sequence length="592" mass="68009">EKQTLISNLNPVILIPGLCGSKLIGVNKTTNEKEYAFINPSLKAISKISQYLWGHFNEDTHLYESFVHDYANVIPKEGIDGCDKMLDHKILDTKLFSNLSFLNYFGMLATNLQEKMGYKENHNLFAYSYDWRQLLHHPTIMEPFRALIKQAKQQSSKKVVLIGHSLGGLLIETYMRLHSDWQDDIHKFIALAVPFDGCNAQILQCLILGHNMNLPIPSSIVKAIQMGCGATPYLMNKPKDYIHNLTSQVFVKKLSQLETPVQQTPMSPKFSNLFKSFSSTSESKLFSPKASKPFNIDQVTLDISVYNNQVPDVFFVLAQQIKSDPTLIRQSLHEKTFKILQKGSKAGAIRLQSDRFQNYLKELVPLKVEEFLEPNLVKASNDDLQVKNFTWEAFVPHQHRLHTDTDYGGQSQINLDQLTQKCDQQLLRQKVFSEQQKAEQRYEFGLDTDERNPWKVENQNIYEMVSQLIEPGTLESMIYQVSPTVQQEANKVRQKRIQFCEGEFRFYSINGSGKQMPYHVVYNKPVLEYKELLTQKPEYICVNGDGTVALTSALSDEFPETLVGDRIVVPGFDHFRMMSDQRLFQLIVEILQ</sequence>
<dbReference type="GO" id="GO:0008374">
    <property type="term" value="F:O-acyltransferase activity"/>
    <property type="evidence" value="ECO:0007669"/>
    <property type="project" value="InterPro"/>
</dbReference>
<proteinExistence type="predicted"/>
<accession>A0A146K714</accession>
<organism evidence="1">
    <name type="scientific">Trepomonas sp. PC1</name>
    <dbReference type="NCBI Taxonomy" id="1076344"/>
    <lineage>
        <taxon>Eukaryota</taxon>
        <taxon>Metamonada</taxon>
        <taxon>Diplomonadida</taxon>
        <taxon>Hexamitidae</taxon>
        <taxon>Hexamitinae</taxon>
        <taxon>Trepomonas</taxon>
    </lineage>
</organism>
<dbReference type="PANTHER" id="PTHR11440">
    <property type="entry name" value="LECITHIN-CHOLESTEROL ACYLTRANSFERASE-RELATED"/>
    <property type="match status" value="1"/>
</dbReference>
<evidence type="ECO:0008006" key="2">
    <source>
        <dbReference type="Google" id="ProtNLM"/>
    </source>
</evidence>